<dbReference type="EMBL" id="JAEFBJ010000011">
    <property type="protein sequence ID" value="KAG7555673.1"/>
    <property type="molecule type" value="Genomic_DNA"/>
</dbReference>
<dbReference type="CDD" id="cd03341">
    <property type="entry name" value="TCP1_theta"/>
    <property type="match status" value="1"/>
</dbReference>
<dbReference type="GO" id="GO:0140662">
    <property type="term" value="F:ATP-dependent protein folding chaperone"/>
    <property type="evidence" value="ECO:0007669"/>
    <property type="project" value="InterPro"/>
</dbReference>
<dbReference type="OrthoDB" id="1748577at2759"/>
<keyword evidence="5" id="KW-0067">ATP-binding</keyword>
<evidence type="ECO:0000256" key="2">
    <source>
        <dbReference type="ARBA" id="ARBA00008020"/>
    </source>
</evidence>
<protein>
    <recommendedName>
        <fullName evidence="7">CCT-theta</fullName>
    </recommendedName>
</protein>
<dbReference type="GO" id="GO:0016887">
    <property type="term" value="F:ATP hydrolysis activity"/>
    <property type="evidence" value="ECO:0007669"/>
    <property type="project" value="InterPro"/>
</dbReference>
<reference evidence="8 9" key="1">
    <citation type="submission" date="2020-12" db="EMBL/GenBank/DDBJ databases">
        <title>Concerted genomic and epigenomic changes stabilize Arabidopsis allopolyploids.</title>
        <authorList>
            <person name="Chen Z."/>
        </authorList>
    </citation>
    <scope>NUCLEOTIDE SEQUENCE [LARGE SCALE GENOMIC DNA]</scope>
    <source>
        <strain evidence="8">As9502</strain>
        <tissue evidence="8">Leaf</tissue>
    </source>
</reference>
<keyword evidence="9" id="KW-1185">Reference proteome</keyword>
<keyword evidence="6" id="KW-0143">Chaperone</keyword>
<evidence type="ECO:0000256" key="3">
    <source>
        <dbReference type="ARBA" id="ARBA00022490"/>
    </source>
</evidence>
<dbReference type="GO" id="GO:0005524">
    <property type="term" value="F:ATP binding"/>
    <property type="evidence" value="ECO:0007669"/>
    <property type="project" value="UniProtKB-KW"/>
</dbReference>
<evidence type="ECO:0000256" key="7">
    <source>
        <dbReference type="ARBA" id="ARBA00029602"/>
    </source>
</evidence>
<comment type="similarity">
    <text evidence="2">Belongs to the TCP-1 chaperonin family.</text>
</comment>
<comment type="subcellular location">
    <subcellularLocation>
        <location evidence="1">Cytoplasm</location>
    </subcellularLocation>
</comment>
<proteinExistence type="inferred from homology"/>
<comment type="caution">
    <text evidence="8">The sequence shown here is derived from an EMBL/GenBank/DDBJ whole genome shotgun (WGS) entry which is preliminary data.</text>
</comment>
<dbReference type="Proteomes" id="UP000694251">
    <property type="component" value="Chromosome 11"/>
</dbReference>
<evidence type="ECO:0000313" key="9">
    <source>
        <dbReference type="Proteomes" id="UP000694251"/>
    </source>
</evidence>
<dbReference type="AlphaFoldDB" id="A0A8T1ZBN4"/>
<keyword evidence="3" id="KW-0963">Cytoplasm</keyword>
<dbReference type="NCBIfam" id="TIGR02346">
    <property type="entry name" value="chap_CCT_theta"/>
    <property type="match status" value="1"/>
</dbReference>
<evidence type="ECO:0000256" key="5">
    <source>
        <dbReference type="ARBA" id="ARBA00022840"/>
    </source>
</evidence>
<dbReference type="PANTHER" id="PTHR11353">
    <property type="entry name" value="CHAPERONIN"/>
    <property type="match status" value="1"/>
</dbReference>
<organism evidence="8 9">
    <name type="scientific">Arabidopsis suecica</name>
    <name type="common">Swedish thale-cress</name>
    <name type="synonym">Cardaminopsis suecica</name>
    <dbReference type="NCBI Taxonomy" id="45249"/>
    <lineage>
        <taxon>Eukaryota</taxon>
        <taxon>Viridiplantae</taxon>
        <taxon>Streptophyta</taxon>
        <taxon>Embryophyta</taxon>
        <taxon>Tracheophyta</taxon>
        <taxon>Spermatophyta</taxon>
        <taxon>Magnoliopsida</taxon>
        <taxon>eudicotyledons</taxon>
        <taxon>Gunneridae</taxon>
        <taxon>Pentapetalae</taxon>
        <taxon>rosids</taxon>
        <taxon>malvids</taxon>
        <taxon>Brassicales</taxon>
        <taxon>Brassicaceae</taxon>
        <taxon>Camelineae</taxon>
        <taxon>Arabidopsis</taxon>
    </lineage>
</organism>
<dbReference type="GO" id="GO:0005737">
    <property type="term" value="C:cytoplasm"/>
    <property type="evidence" value="ECO:0007669"/>
    <property type="project" value="UniProtKB-SubCell"/>
</dbReference>
<dbReference type="PROSITE" id="PS00750">
    <property type="entry name" value="TCP1_1"/>
    <property type="match status" value="1"/>
</dbReference>
<evidence type="ECO:0000256" key="6">
    <source>
        <dbReference type="ARBA" id="ARBA00023186"/>
    </source>
</evidence>
<keyword evidence="4" id="KW-0547">Nucleotide-binding</keyword>
<name>A0A8T1ZBN4_ARASU</name>
<dbReference type="Pfam" id="PF00118">
    <property type="entry name" value="Cpn60_TCP1"/>
    <property type="match status" value="1"/>
</dbReference>
<dbReference type="InterPro" id="IPR012721">
    <property type="entry name" value="Chap_CCT_theta"/>
</dbReference>
<dbReference type="InterPro" id="IPR017998">
    <property type="entry name" value="Chaperone_TCP-1"/>
</dbReference>
<evidence type="ECO:0000256" key="4">
    <source>
        <dbReference type="ARBA" id="ARBA00022741"/>
    </source>
</evidence>
<dbReference type="FunFam" id="3.50.7.10:FF:000008">
    <property type="entry name" value="T-complex protein 1 subunit theta"/>
    <property type="match status" value="1"/>
</dbReference>
<accession>A0A8T1ZBN4</accession>
<gene>
    <name evidence="8" type="ORF">ISN44_As11g017870</name>
</gene>
<dbReference type="GO" id="GO:0051082">
    <property type="term" value="F:unfolded protein binding"/>
    <property type="evidence" value="ECO:0007669"/>
    <property type="project" value="InterPro"/>
</dbReference>
<evidence type="ECO:0000313" key="8">
    <source>
        <dbReference type="EMBL" id="KAG7555673.1"/>
    </source>
</evidence>
<dbReference type="PROSITE" id="PS00751">
    <property type="entry name" value="TCP1_2"/>
    <property type="match status" value="1"/>
</dbReference>
<dbReference type="InterPro" id="IPR002423">
    <property type="entry name" value="Cpn60/GroEL/TCP-1"/>
</dbReference>
<dbReference type="InterPro" id="IPR002194">
    <property type="entry name" value="Chaperonin_TCP-1_CS"/>
</dbReference>
<evidence type="ECO:0000256" key="1">
    <source>
        <dbReference type="ARBA" id="ARBA00004496"/>
    </source>
</evidence>
<sequence length="548" mass="58788">MGISTQSHGIQSMLKEGYRHLSGLDEAVIKNIEACKELSTITRTSLGPNGMNKMVINHLDKLFVTNDAATIVNELEIQHPAAKILVLAAKAQQAEIGDGANLTISFAGELLQNAEELIRMGLHPSEIISGYTKASIKGVEYLEELVESGSESMDVRNKVEVVSRMRAAVASKQFGQEEIICSLVADACIQVCPKNPTNFNLDNVRISKLLGGGLHNSCIIRGMVLKSDAIGSIKRMEKAKVAVFADGVDTTATETKGTVLIHSAEQLENYAKTEEAKVEELIKAVAESGAKVIVSGGSVGEMALHFCERYKLMVLKISSKFELRRFCRTTGAVAQLKLSRPSPDDLGYVDSISVEEIGGVRVTIARNEEGGNSISTVVLRGSTDSILDDLERAVDDGVNTYKAMCRDSRIVPGAAATEIELAQRLKEYANAETGLDKYAISKFAESFEFVPKTLADNAGLNAMEITASLYTGHGSGNAKLGIDLEEGVCKDVSETKVWDLYSTKLFALKYAADAACTVLRVDQIIMAKPAGGPRRDAAAAAGAGMDED</sequence>